<dbReference type="CDD" id="cd02966">
    <property type="entry name" value="TlpA_like_family"/>
    <property type="match status" value="1"/>
</dbReference>
<sequence>MRFLFLTLSLLSFGRGHSQNFTIDGNVSSPYEGKIYLWYGDKVDSTTVVNKEFRFSGEVGYPTKASLSVSRKFKDTGFFVLEASNLSVDIAIENRHQVYIKSLNGSPSLTQVKDFLVYKYKNASLSNLPELLVARLETIIKQNPKSQFAGMLLSELITDREIPYKQAQRLYNLLDKKTQDKEDLEKMDVLLGAMSRTQVGSQLPDISFETEKGTPEKLSSVRKKYTLVLFTASDCIPCVENDRQFANLYKEYHRSHGFTIYSVYLDGERNTWLDHIHREGVRWSATIAPKKFKDETLKSLGITEIPSNFLIDENGKILAVNITPKGVHRGLDPEAAAYVPVPKKDKKGAKKNPPLKPVNKNKNTKKRK</sequence>
<dbReference type="Pfam" id="PF14289">
    <property type="entry name" value="DUF4369"/>
    <property type="match status" value="1"/>
</dbReference>
<organism evidence="3 4">
    <name type="scientific">Capnocytophaga gingivalis</name>
    <dbReference type="NCBI Taxonomy" id="1017"/>
    <lineage>
        <taxon>Bacteria</taxon>
        <taxon>Pseudomonadati</taxon>
        <taxon>Bacteroidota</taxon>
        <taxon>Flavobacteriia</taxon>
        <taxon>Flavobacteriales</taxon>
        <taxon>Flavobacteriaceae</taxon>
        <taxon>Capnocytophaga</taxon>
    </lineage>
</organism>
<dbReference type="Gene3D" id="3.40.30.10">
    <property type="entry name" value="Glutaredoxin"/>
    <property type="match status" value="1"/>
</dbReference>
<feature type="domain" description="Thioredoxin" evidence="2">
    <location>
        <begin position="197"/>
        <end position="347"/>
    </location>
</feature>
<dbReference type="EMBL" id="CP022386">
    <property type="protein sequence ID" value="ATA86888.1"/>
    <property type="molecule type" value="Genomic_DNA"/>
</dbReference>
<dbReference type="RefSeq" id="WP_095910210.1">
    <property type="nucleotide sequence ID" value="NZ_CAURLY010000032.1"/>
</dbReference>
<evidence type="ECO:0000259" key="2">
    <source>
        <dbReference type="PROSITE" id="PS51352"/>
    </source>
</evidence>
<gene>
    <name evidence="3" type="ORF">CGC50_06805</name>
</gene>
<dbReference type="PANTHER" id="PTHR42852">
    <property type="entry name" value="THIOL:DISULFIDE INTERCHANGE PROTEIN DSBE"/>
    <property type="match status" value="1"/>
</dbReference>
<dbReference type="PANTHER" id="PTHR42852:SF13">
    <property type="entry name" value="PROTEIN DIPZ"/>
    <property type="match status" value="1"/>
</dbReference>
<dbReference type="OrthoDB" id="1069091at2"/>
<dbReference type="InterPro" id="IPR025380">
    <property type="entry name" value="DUF4369"/>
</dbReference>
<evidence type="ECO:0000313" key="3">
    <source>
        <dbReference type="EMBL" id="ATA86888.1"/>
    </source>
</evidence>
<dbReference type="KEGG" id="cgh:CGC50_06805"/>
<evidence type="ECO:0000256" key="1">
    <source>
        <dbReference type="SAM" id="MobiDB-lite"/>
    </source>
</evidence>
<dbReference type="InterPro" id="IPR013740">
    <property type="entry name" value="Redoxin"/>
</dbReference>
<evidence type="ECO:0000313" key="4">
    <source>
        <dbReference type="Proteomes" id="UP000217250"/>
    </source>
</evidence>
<protein>
    <submittedName>
        <fullName evidence="3">Antioxidant AhpC</fullName>
    </submittedName>
</protein>
<reference evidence="4" key="1">
    <citation type="submission" date="2017-06" db="EMBL/GenBank/DDBJ databases">
        <title>Capnocytophaga spp. assemblies.</title>
        <authorList>
            <person name="Gulvik C.A."/>
        </authorList>
    </citation>
    <scope>NUCLEOTIDE SEQUENCE [LARGE SCALE GENOMIC DNA]</scope>
    <source>
        <strain evidence="4">H1496</strain>
    </source>
</reference>
<dbReference type="Proteomes" id="UP000217250">
    <property type="component" value="Chromosome"/>
</dbReference>
<dbReference type="InterPro" id="IPR050553">
    <property type="entry name" value="Thioredoxin_ResA/DsbE_sf"/>
</dbReference>
<dbReference type="PROSITE" id="PS51352">
    <property type="entry name" value="THIOREDOXIN_2"/>
    <property type="match status" value="1"/>
</dbReference>
<dbReference type="SUPFAM" id="SSF52833">
    <property type="entry name" value="Thioredoxin-like"/>
    <property type="match status" value="1"/>
</dbReference>
<accession>A0A250FS45</accession>
<dbReference type="AlphaFoldDB" id="A0A250FS45"/>
<name>A0A250FS45_9FLAO</name>
<dbReference type="Pfam" id="PF08534">
    <property type="entry name" value="Redoxin"/>
    <property type="match status" value="1"/>
</dbReference>
<dbReference type="GeneID" id="84808262"/>
<feature type="region of interest" description="Disordered" evidence="1">
    <location>
        <begin position="337"/>
        <end position="368"/>
    </location>
</feature>
<dbReference type="InterPro" id="IPR013766">
    <property type="entry name" value="Thioredoxin_domain"/>
</dbReference>
<dbReference type="InterPro" id="IPR036249">
    <property type="entry name" value="Thioredoxin-like_sf"/>
</dbReference>
<proteinExistence type="predicted"/>